<evidence type="ECO:0000313" key="2">
    <source>
        <dbReference type="Proteomes" id="UP000663400"/>
    </source>
</evidence>
<dbReference type="EMBL" id="CP071517">
    <property type="protein sequence ID" value="QSX74704.1"/>
    <property type="molecule type" value="Genomic_DNA"/>
</dbReference>
<name>A0ABX7RBF7_9GAMM</name>
<protein>
    <recommendedName>
        <fullName evidence="3">DUF2946 domain-containing protein</fullName>
    </recommendedName>
</protein>
<organism evidence="1 2">
    <name type="scientific">Lysobacter arenosi</name>
    <dbReference type="NCBI Taxonomy" id="2795387"/>
    <lineage>
        <taxon>Bacteria</taxon>
        <taxon>Pseudomonadati</taxon>
        <taxon>Pseudomonadota</taxon>
        <taxon>Gammaproteobacteria</taxon>
        <taxon>Lysobacterales</taxon>
        <taxon>Lysobacteraceae</taxon>
        <taxon>Lysobacter</taxon>
    </lineage>
</organism>
<dbReference type="RefSeq" id="WP_200608858.1">
    <property type="nucleotide sequence ID" value="NZ_CP071517.1"/>
</dbReference>
<accession>A0ABX7RBF7</accession>
<evidence type="ECO:0000313" key="1">
    <source>
        <dbReference type="EMBL" id="QSX74704.1"/>
    </source>
</evidence>
<reference evidence="1 2" key="1">
    <citation type="submission" date="2021-02" db="EMBL/GenBank/DDBJ databases">
        <title>Lysobacter arenosi sp. nov., isolated from soil of gangwondo yeongwol, south Korea.</title>
        <authorList>
            <person name="Kim K.R."/>
            <person name="Kim K.H."/>
            <person name="Jeon C.O."/>
        </authorList>
    </citation>
    <scope>NUCLEOTIDE SEQUENCE [LARGE SCALE GENOMIC DNA]</scope>
    <source>
        <strain evidence="1 2">R7</strain>
    </source>
</reference>
<gene>
    <name evidence="1" type="ORF">HIV01_016270</name>
</gene>
<dbReference type="Proteomes" id="UP000663400">
    <property type="component" value="Chromosome"/>
</dbReference>
<keyword evidence="2" id="KW-1185">Reference proteome</keyword>
<sequence>MVNAFSAIAAVWPMPCPQSVETNAAVPNRSHSTLVPRSLRPFSRVLRASFLVLLLLGLMARPAPGLGCDLLANDHGSDVTATSDQDHTDTDPCAPHCDHAHAKGAHTLMQPCFAGASVDASATPWVLVDTRASPVPTPDCVPVPRLQHAAPFRPPIA</sequence>
<evidence type="ECO:0008006" key="3">
    <source>
        <dbReference type="Google" id="ProtNLM"/>
    </source>
</evidence>
<proteinExistence type="predicted"/>